<dbReference type="GO" id="GO:0006281">
    <property type="term" value="P:DNA repair"/>
    <property type="evidence" value="ECO:0007669"/>
    <property type="project" value="InterPro"/>
</dbReference>
<dbReference type="OrthoDB" id="10265068at2759"/>
<feature type="compositionally biased region" description="Basic residues" evidence="3">
    <location>
        <begin position="28"/>
        <end position="37"/>
    </location>
</feature>
<keyword evidence="2" id="KW-0539">Nucleus</keyword>
<dbReference type="Gene3D" id="1.10.340.30">
    <property type="entry name" value="Hypothetical protein, domain 2"/>
    <property type="match status" value="1"/>
</dbReference>
<organism evidence="4 5">
    <name type="scientific">Triparma retinervis</name>
    <dbReference type="NCBI Taxonomy" id="2557542"/>
    <lineage>
        <taxon>Eukaryota</taxon>
        <taxon>Sar</taxon>
        <taxon>Stramenopiles</taxon>
        <taxon>Ochrophyta</taxon>
        <taxon>Bolidophyceae</taxon>
        <taxon>Parmales</taxon>
        <taxon>Triparmaceae</taxon>
        <taxon>Triparma</taxon>
    </lineage>
</organism>
<dbReference type="PANTHER" id="PTHR15074:SF0">
    <property type="entry name" value="METHYL-CPG-BINDING DOMAIN PROTEIN 4-LIKE PROTEIN"/>
    <property type="match status" value="1"/>
</dbReference>
<dbReference type="GO" id="GO:0003824">
    <property type="term" value="F:catalytic activity"/>
    <property type="evidence" value="ECO:0007669"/>
    <property type="project" value="InterPro"/>
</dbReference>
<dbReference type="InterPro" id="IPR045138">
    <property type="entry name" value="MeCP2/MBD4"/>
</dbReference>
<reference evidence="4" key="1">
    <citation type="submission" date="2022-07" db="EMBL/GenBank/DDBJ databases">
        <title>Genome analysis of Parmales, a sister group of diatoms, reveals the evolutionary specialization of diatoms from phago-mixotrophs to photoautotrophs.</title>
        <authorList>
            <person name="Ban H."/>
            <person name="Sato S."/>
            <person name="Yoshikawa S."/>
            <person name="Kazumasa Y."/>
            <person name="Nakamura Y."/>
            <person name="Ichinomiya M."/>
            <person name="Saitoh K."/>
            <person name="Sato N."/>
            <person name="Blanc-Mathieu R."/>
            <person name="Endo H."/>
            <person name="Kuwata A."/>
            <person name="Ogata H."/>
        </authorList>
    </citation>
    <scope>NUCLEOTIDE SEQUENCE</scope>
</reference>
<dbReference type="GO" id="GO:0005634">
    <property type="term" value="C:nucleus"/>
    <property type="evidence" value="ECO:0007669"/>
    <property type="project" value="UniProtKB-SubCell"/>
</dbReference>
<evidence type="ECO:0000256" key="3">
    <source>
        <dbReference type="SAM" id="MobiDB-lite"/>
    </source>
</evidence>
<feature type="compositionally biased region" description="Basic residues" evidence="3">
    <location>
        <begin position="72"/>
        <end position="85"/>
    </location>
</feature>
<name>A0A9W7DSB8_9STRA</name>
<sequence>MRNEVTADKQKQKRTKKVPKVKQEPTRRSSRSSKPRRILNVEAWGDHDEYDPLESDYSGSDDSAESDEGTDKKKRRNKKMKRRRISLSPSTTPKIPKPSDLERERYAHDGWMLLCACVLMTRCSSAATKEKCIGGFFDMCPKPSDFGTLDPEELRKMVHSLGFQVDRVRSLSAVTTAWLTRGEFGLDLIPVEKGGQKIWGAGAFTVDSYYLFAKGDKEWDLLCDIDDVKWFRGWLRGRD</sequence>
<feature type="compositionally biased region" description="Basic and acidic residues" evidence="3">
    <location>
        <begin position="1"/>
        <end position="10"/>
    </location>
</feature>
<evidence type="ECO:0000256" key="2">
    <source>
        <dbReference type="ARBA" id="ARBA00023242"/>
    </source>
</evidence>
<dbReference type="Proteomes" id="UP001165082">
    <property type="component" value="Unassembled WGS sequence"/>
</dbReference>
<proteinExistence type="predicted"/>
<keyword evidence="5" id="KW-1185">Reference proteome</keyword>
<accession>A0A9W7DSB8</accession>
<feature type="compositionally biased region" description="Basic residues" evidence="3">
    <location>
        <begin position="11"/>
        <end position="20"/>
    </location>
</feature>
<dbReference type="PANTHER" id="PTHR15074">
    <property type="entry name" value="METHYL-CPG-BINDING PROTEIN"/>
    <property type="match status" value="1"/>
</dbReference>
<evidence type="ECO:0000313" key="5">
    <source>
        <dbReference type="Proteomes" id="UP001165082"/>
    </source>
</evidence>
<evidence type="ECO:0000313" key="4">
    <source>
        <dbReference type="EMBL" id="GMH52460.1"/>
    </source>
</evidence>
<gene>
    <name evidence="4" type="ORF">TrRE_jg12233</name>
</gene>
<protein>
    <submittedName>
        <fullName evidence="4">Uncharacterized protein</fullName>
    </submittedName>
</protein>
<comment type="caution">
    <text evidence="4">The sequence shown here is derived from an EMBL/GenBank/DDBJ whole genome shotgun (WGS) entry which is preliminary data.</text>
</comment>
<dbReference type="GO" id="GO:0003677">
    <property type="term" value="F:DNA binding"/>
    <property type="evidence" value="ECO:0007669"/>
    <property type="project" value="InterPro"/>
</dbReference>
<dbReference type="InterPro" id="IPR011257">
    <property type="entry name" value="DNA_glycosylase"/>
</dbReference>
<dbReference type="EMBL" id="BRXZ01002023">
    <property type="protein sequence ID" value="GMH52460.1"/>
    <property type="molecule type" value="Genomic_DNA"/>
</dbReference>
<feature type="region of interest" description="Disordered" evidence="3">
    <location>
        <begin position="1"/>
        <end position="100"/>
    </location>
</feature>
<evidence type="ECO:0000256" key="1">
    <source>
        <dbReference type="ARBA" id="ARBA00004123"/>
    </source>
</evidence>
<comment type="subcellular location">
    <subcellularLocation>
        <location evidence="1">Nucleus</location>
    </subcellularLocation>
</comment>
<dbReference type="SUPFAM" id="SSF48150">
    <property type="entry name" value="DNA-glycosylase"/>
    <property type="match status" value="1"/>
</dbReference>
<dbReference type="AlphaFoldDB" id="A0A9W7DSB8"/>